<keyword evidence="1" id="KW-0479">Metal-binding</keyword>
<evidence type="ECO:0000259" key="2">
    <source>
        <dbReference type="Pfam" id="PF01557"/>
    </source>
</evidence>
<gene>
    <name evidence="3" type="ORF">ACFP56_11515</name>
</gene>
<feature type="domain" description="Fumarylacetoacetase-like C-terminal" evidence="2">
    <location>
        <begin position="86"/>
        <end position="284"/>
    </location>
</feature>
<sequence length="290" mass="32179">MRLATIKLEGKEQAAIVVQKGMIAIDQLNAVYKTSWKTSVYDLLINEQCELLDEWISHLSDEQLASLDAIPFNRVEYAPLYRHPRKICGIGMNYWKKAEDLGAVPPAQEPIVFFKPDTSLIGHQETIIIPQGLEQVTAEAELGIIIGKACKNVNEQDAMCVVAGVVPTLDMTAQDIHARNPRFLGRSKVMDTFFSFGPQLLTLNEFPSLAELSIVTKLNGEAIHHNTVSHMIYNIPFIVSYFSEMMTLQPGDIIMTGTPGSVRIQAGNIAACYISGVEELINPVRNQTSY</sequence>
<dbReference type="InterPro" id="IPR011234">
    <property type="entry name" value="Fumarylacetoacetase-like_C"/>
</dbReference>
<organism evidence="3 4">
    <name type="scientific">Paenibacillus septentrionalis</name>
    <dbReference type="NCBI Taxonomy" id="429342"/>
    <lineage>
        <taxon>Bacteria</taxon>
        <taxon>Bacillati</taxon>
        <taxon>Bacillota</taxon>
        <taxon>Bacilli</taxon>
        <taxon>Bacillales</taxon>
        <taxon>Paenibacillaceae</taxon>
        <taxon>Paenibacillus</taxon>
    </lineage>
</organism>
<proteinExistence type="predicted"/>
<reference evidence="4" key="1">
    <citation type="journal article" date="2019" name="Int. J. Syst. Evol. Microbiol.">
        <title>The Global Catalogue of Microorganisms (GCM) 10K type strain sequencing project: providing services to taxonomists for standard genome sequencing and annotation.</title>
        <authorList>
            <consortium name="The Broad Institute Genomics Platform"/>
            <consortium name="The Broad Institute Genome Sequencing Center for Infectious Disease"/>
            <person name="Wu L."/>
            <person name="Ma J."/>
        </authorList>
    </citation>
    <scope>NUCLEOTIDE SEQUENCE [LARGE SCALE GENOMIC DNA]</scope>
    <source>
        <strain evidence="4">PCU 280</strain>
    </source>
</reference>
<keyword evidence="4" id="KW-1185">Reference proteome</keyword>
<dbReference type="EMBL" id="JBHSTE010000003">
    <property type="protein sequence ID" value="MFC6333254.1"/>
    <property type="molecule type" value="Genomic_DNA"/>
</dbReference>
<comment type="caution">
    <text evidence="3">The sequence shown here is derived from an EMBL/GenBank/DDBJ whole genome shotgun (WGS) entry which is preliminary data.</text>
</comment>
<protein>
    <submittedName>
        <fullName evidence="3">Fumarylacetoacetate hydrolase family protein</fullName>
    </submittedName>
</protein>
<dbReference type="PANTHER" id="PTHR11820">
    <property type="entry name" value="ACYLPYRUVASE"/>
    <property type="match status" value="1"/>
</dbReference>
<dbReference type="GO" id="GO:0016787">
    <property type="term" value="F:hydrolase activity"/>
    <property type="evidence" value="ECO:0007669"/>
    <property type="project" value="UniProtKB-KW"/>
</dbReference>
<evidence type="ECO:0000313" key="3">
    <source>
        <dbReference type="EMBL" id="MFC6333254.1"/>
    </source>
</evidence>
<evidence type="ECO:0000313" key="4">
    <source>
        <dbReference type="Proteomes" id="UP001596233"/>
    </source>
</evidence>
<keyword evidence="3" id="KW-0378">Hydrolase</keyword>
<dbReference type="Proteomes" id="UP001596233">
    <property type="component" value="Unassembled WGS sequence"/>
</dbReference>
<evidence type="ECO:0000256" key="1">
    <source>
        <dbReference type="ARBA" id="ARBA00022723"/>
    </source>
</evidence>
<dbReference type="Pfam" id="PF01557">
    <property type="entry name" value="FAA_hydrolase"/>
    <property type="match status" value="1"/>
</dbReference>
<accession>A0ABW1V393</accession>
<dbReference type="InterPro" id="IPR036663">
    <property type="entry name" value="Fumarylacetoacetase_C_sf"/>
</dbReference>
<name>A0ABW1V393_9BACL</name>
<dbReference type="SUPFAM" id="SSF56529">
    <property type="entry name" value="FAH"/>
    <property type="match status" value="1"/>
</dbReference>
<dbReference type="Gene3D" id="3.90.850.10">
    <property type="entry name" value="Fumarylacetoacetase-like, C-terminal domain"/>
    <property type="match status" value="1"/>
</dbReference>
<dbReference type="RefSeq" id="WP_379234521.1">
    <property type="nucleotide sequence ID" value="NZ_JBHSTE010000003.1"/>
</dbReference>